<evidence type="ECO:0008006" key="4">
    <source>
        <dbReference type="Google" id="ProtNLM"/>
    </source>
</evidence>
<sequence>MTRSLANRLVLKQRLYMLRMVECESIRNHISEFVTYLNDLKNLEVEISDRDQAMLLLCFLPSFYKTFRETLIYDKDNLSFEDVKQNLLSKHKLDNEFGLNKKPDGQVSALVVRGRQQSKKLDQNRSKTRPKSRNRDKECCCYKKNGHIKSEGYKLQNKIRKDVENDKRAK</sequence>
<protein>
    <recommendedName>
        <fullName evidence="4">Retrovirus-related Pol polyprotein from transposon TNT 1-94</fullName>
    </recommendedName>
</protein>
<comment type="caution">
    <text evidence="2">The sequence shown here is derived from an EMBL/GenBank/DDBJ whole genome shotgun (WGS) entry which is preliminary data.</text>
</comment>
<dbReference type="OrthoDB" id="1736601at2759"/>
<keyword evidence="3" id="KW-1185">Reference proteome</keyword>
<evidence type="ECO:0000256" key="1">
    <source>
        <dbReference type="SAM" id="MobiDB-lite"/>
    </source>
</evidence>
<gene>
    <name evidence="2" type="ORF">J1N35_007575</name>
</gene>
<dbReference type="Pfam" id="PF14223">
    <property type="entry name" value="Retrotran_gag_2"/>
    <property type="match status" value="1"/>
</dbReference>
<organism evidence="2 3">
    <name type="scientific">Gossypium stocksii</name>
    <dbReference type="NCBI Taxonomy" id="47602"/>
    <lineage>
        <taxon>Eukaryota</taxon>
        <taxon>Viridiplantae</taxon>
        <taxon>Streptophyta</taxon>
        <taxon>Embryophyta</taxon>
        <taxon>Tracheophyta</taxon>
        <taxon>Spermatophyta</taxon>
        <taxon>Magnoliopsida</taxon>
        <taxon>eudicotyledons</taxon>
        <taxon>Gunneridae</taxon>
        <taxon>Pentapetalae</taxon>
        <taxon>rosids</taxon>
        <taxon>malvids</taxon>
        <taxon>Malvales</taxon>
        <taxon>Malvaceae</taxon>
        <taxon>Malvoideae</taxon>
        <taxon>Gossypium</taxon>
    </lineage>
</organism>
<dbReference type="AlphaFoldDB" id="A0A9D3W7T1"/>
<proteinExistence type="predicted"/>
<name>A0A9D3W7T1_9ROSI</name>
<accession>A0A9D3W7T1</accession>
<evidence type="ECO:0000313" key="3">
    <source>
        <dbReference type="Proteomes" id="UP000828251"/>
    </source>
</evidence>
<dbReference type="EMBL" id="JAIQCV010000003">
    <property type="protein sequence ID" value="KAH1114197.1"/>
    <property type="molecule type" value="Genomic_DNA"/>
</dbReference>
<dbReference type="Proteomes" id="UP000828251">
    <property type="component" value="Unassembled WGS sequence"/>
</dbReference>
<feature type="region of interest" description="Disordered" evidence="1">
    <location>
        <begin position="112"/>
        <end position="136"/>
    </location>
</feature>
<reference evidence="2 3" key="1">
    <citation type="journal article" date="2021" name="Plant Biotechnol. J.">
        <title>Multi-omics assisted identification of the key and species-specific regulatory components of drought-tolerant mechanisms in Gossypium stocksii.</title>
        <authorList>
            <person name="Yu D."/>
            <person name="Ke L."/>
            <person name="Zhang D."/>
            <person name="Wu Y."/>
            <person name="Sun Y."/>
            <person name="Mei J."/>
            <person name="Sun J."/>
            <person name="Sun Y."/>
        </authorList>
    </citation>
    <scope>NUCLEOTIDE SEQUENCE [LARGE SCALE GENOMIC DNA]</scope>
    <source>
        <strain evidence="3">cv. E1</strain>
        <tissue evidence="2">Leaf</tissue>
    </source>
</reference>
<evidence type="ECO:0000313" key="2">
    <source>
        <dbReference type="EMBL" id="KAH1114197.1"/>
    </source>
</evidence>